<dbReference type="EMBL" id="VEPZ02001435">
    <property type="protein sequence ID" value="KAE8673178.1"/>
    <property type="molecule type" value="Genomic_DNA"/>
</dbReference>
<evidence type="ECO:0000259" key="1">
    <source>
        <dbReference type="PROSITE" id="PS51297"/>
    </source>
</evidence>
<accession>A0A6A2XD80</accession>
<organism evidence="2 3">
    <name type="scientific">Hibiscus syriacus</name>
    <name type="common">Rose of Sharon</name>
    <dbReference type="NCBI Taxonomy" id="106335"/>
    <lineage>
        <taxon>Eukaryota</taxon>
        <taxon>Viridiplantae</taxon>
        <taxon>Streptophyta</taxon>
        <taxon>Embryophyta</taxon>
        <taxon>Tracheophyta</taxon>
        <taxon>Spermatophyta</taxon>
        <taxon>Magnoliopsida</taxon>
        <taxon>eudicotyledons</taxon>
        <taxon>Gunneridae</taxon>
        <taxon>Pentapetalae</taxon>
        <taxon>rosids</taxon>
        <taxon>malvids</taxon>
        <taxon>Malvales</taxon>
        <taxon>Malvaceae</taxon>
        <taxon>Malvoideae</taxon>
        <taxon>Hibiscus</taxon>
    </lineage>
</organism>
<comment type="caution">
    <text evidence="2">The sequence shown here is derived from an EMBL/GenBank/DDBJ whole genome shotgun (WGS) entry which is preliminary data.</text>
</comment>
<protein>
    <submittedName>
        <fullName evidence="2">Agamous-like MADS-box protein AGL8 isoform 2</fullName>
    </submittedName>
</protein>
<dbReference type="PROSITE" id="PS51297">
    <property type="entry name" value="K_BOX"/>
    <property type="match status" value="1"/>
</dbReference>
<sequence>MDRILERYEQKSYAARQLAPTGSESQVCLASYHEVYSKCKLVFGMFQNHSTVEALQRNLRQFQGEGLDTLSLRDPQLLEQQIGNSLKRIRNRKNKLMHEYISLLQKRARSRS</sequence>
<proteinExistence type="predicted"/>
<evidence type="ECO:0000313" key="2">
    <source>
        <dbReference type="EMBL" id="KAE8673178.1"/>
    </source>
</evidence>
<name>A0A6A2XD80_HIBSY</name>
<gene>
    <name evidence="2" type="ORF">F3Y22_tig00111810pilonHSYRG00295</name>
</gene>
<keyword evidence="3" id="KW-1185">Reference proteome</keyword>
<dbReference type="InterPro" id="IPR002487">
    <property type="entry name" value="TF_Kbox"/>
</dbReference>
<evidence type="ECO:0000313" key="3">
    <source>
        <dbReference type="Proteomes" id="UP000436088"/>
    </source>
</evidence>
<dbReference type="GO" id="GO:0005634">
    <property type="term" value="C:nucleus"/>
    <property type="evidence" value="ECO:0007669"/>
    <property type="project" value="InterPro"/>
</dbReference>
<dbReference type="Proteomes" id="UP000436088">
    <property type="component" value="Unassembled WGS sequence"/>
</dbReference>
<reference evidence="2" key="1">
    <citation type="submission" date="2019-09" db="EMBL/GenBank/DDBJ databases">
        <title>Draft genome information of white flower Hibiscus syriacus.</title>
        <authorList>
            <person name="Kim Y.-M."/>
        </authorList>
    </citation>
    <scope>NUCLEOTIDE SEQUENCE [LARGE SCALE GENOMIC DNA]</scope>
    <source>
        <strain evidence="2">YM2019G1</strain>
    </source>
</reference>
<dbReference type="GO" id="GO:0003700">
    <property type="term" value="F:DNA-binding transcription factor activity"/>
    <property type="evidence" value="ECO:0007669"/>
    <property type="project" value="InterPro"/>
</dbReference>
<dbReference type="AlphaFoldDB" id="A0A6A2XD80"/>
<feature type="domain" description="K-box" evidence="1">
    <location>
        <begin position="38"/>
        <end position="112"/>
    </location>
</feature>
<dbReference type="Pfam" id="PF01486">
    <property type="entry name" value="K-box"/>
    <property type="match status" value="1"/>
</dbReference>